<evidence type="ECO:0000313" key="3">
    <source>
        <dbReference type="Proteomes" id="UP000324222"/>
    </source>
</evidence>
<dbReference type="Proteomes" id="UP000324222">
    <property type="component" value="Unassembled WGS sequence"/>
</dbReference>
<reference evidence="2 3" key="1">
    <citation type="submission" date="2019-05" db="EMBL/GenBank/DDBJ databases">
        <title>Another draft genome of Portunus trituberculatus and its Hox gene families provides insights of decapod evolution.</title>
        <authorList>
            <person name="Jeong J.-H."/>
            <person name="Song I."/>
            <person name="Kim S."/>
            <person name="Choi T."/>
            <person name="Kim D."/>
            <person name="Ryu S."/>
            <person name="Kim W."/>
        </authorList>
    </citation>
    <scope>NUCLEOTIDE SEQUENCE [LARGE SCALE GENOMIC DNA]</scope>
    <source>
        <tissue evidence="2">Muscle</tissue>
    </source>
</reference>
<organism evidence="2 3">
    <name type="scientific">Portunus trituberculatus</name>
    <name type="common">Swimming crab</name>
    <name type="synonym">Neptunus trituberculatus</name>
    <dbReference type="NCBI Taxonomy" id="210409"/>
    <lineage>
        <taxon>Eukaryota</taxon>
        <taxon>Metazoa</taxon>
        <taxon>Ecdysozoa</taxon>
        <taxon>Arthropoda</taxon>
        <taxon>Crustacea</taxon>
        <taxon>Multicrustacea</taxon>
        <taxon>Malacostraca</taxon>
        <taxon>Eumalacostraca</taxon>
        <taxon>Eucarida</taxon>
        <taxon>Decapoda</taxon>
        <taxon>Pleocyemata</taxon>
        <taxon>Brachyura</taxon>
        <taxon>Eubrachyura</taxon>
        <taxon>Portunoidea</taxon>
        <taxon>Portunidae</taxon>
        <taxon>Portuninae</taxon>
        <taxon>Portunus</taxon>
    </lineage>
</organism>
<accession>A0A5B7FDU7</accession>
<name>A0A5B7FDU7_PORTR</name>
<keyword evidence="3" id="KW-1185">Reference proteome</keyword>
<feature type="compositionally biased region" description="Low complexity" evidence="1">
    <location>
        <begin position="16"/>
        <end position="32"/>
    </location>
</feature>
<comment type="caution">
    <text evidence="2">The sequence shown here is derived from an EMBL/GenBank/DDBJ whole genome shotgun (WGS) entry which is preliminary data.</text>
</comment>
<evidence type="ECO:0000313" key="2">
    <source>
        <dbReference type="EMBL" id="MPC45381.1"/>
    </source>
</evidence>
<dbReference type="EMBL" id="VSRR010006699">
    <property type="protein sequence ID" value="MPC45381.1"/>
    <property type="molecule type" value="Genomic_DNA"/>
</dbReference>
<gene>
    <name evidence="2" type="ORF">E2C01_039079</name>
</gene>
<evidence type="ECO:0000256" key="1">
    <source>
        <dbReference type="SAM" id="MobiDB-lite"/>
    </source>
</evidence>
<dbReference type="AlphaFoldDB" id="A0A5B7FDU7"/>
<feature type="region of interest" description="Disordered" evidence="1">
    <location>
        <begin position="1"/>
        <end position="50"/>
    </location>
</feature>
<protein>
    <submittedName>
        <fullName evidence="2">Uncharacterized protein</fullName>
    </submittedName>
</protein>
<proteinExistence type="predicted"/>
<sequence length="76" mass="8084">MQRLELPYPPLPPRTPNSSLPFLSSPPRASYPLLPPPATPSDLRSPVKPLPSTPLPPCCAATFCLLSPALVSPNTL</sequence>